<feature type="zinc finger region" description="C3H1-type" evidence="4">
    <location>
        <begin position="13"/>
        <end position="39"/>
    </location>
</feature>
<evidence type="ECO:0000313" key="8">
    <source>
        <dbReference type="EMBL" id="TIC04014.1"/>
    </source>
</evidence>
<proteinExistence type="predicted"/>
<organism evidence="8 15">
    <name type="scientific">Wallemia mellicola</name>
    <dbReference type="NCBI Taxonomy" id="1708541"/>
    <lineage>
        <taxon>Eukaryota</taxon>
        <taxon>Fungi</taxon>
        <taxon>Dikarya</taxon>
        <taxon>Basidiomycota</taxon>
        <taxon>Wallemiomycotina</taxon>
        <taxon>Wallemiomycetes</taxon>
        <taxon>Wallemiales</taxon>
        <taxon>Wallemiaceae</taxon>
        <taxon>Wallemia</taxon>
    </lineage>
</organism>
<name>A0A4T0LYT0_9BASI</name>
<dbReference type="AlphaFoldDB" id="A0A4T0LYT0"/>
<dbReference type="GO" id="GO:0000209">
    <property type="term" value="P:protein polyubiquitination"/>
    <property type="evidence" value="ECO:0007669"/>
    <property type="project" value="InterPro"/>
</dbReference>
<evidence type="ECO:0000313" key="9">
    <source>
        <dbReference type="EMBL" id="TIC32457.1"/>
    </source>
</evidence>
<evidence type="ECO:0000313" key="14">
    <source>
        <dbReference type="Proteomes" id="UP000305647"/>
    </source>
</evidence>
<protein>
    <recommendedName>
        <fullName evidence="6">C3H1-type domain-containing protein</fullName>
    </recommendedName>
</protein>
<dbReference type="EMBL" id="SPRV01000001">
    <property type="protein sequence ID" value="TIC72042.1"/>
    <property type="molecule type" value="Genomic_DNA"/>
</dbReference>
<dbReference type="Pfam" id="PF00642">
    <property type="entry name" value="zf-CCCH"/>
    <property type="match status" value="1"/>
</dbReference>
<evidence type="ECO:0000313" key="15">
    <source>
        <dbReference type="Proteomes" id="UP000307169"/>
    </source>
</evidence>
<evidence type="ECO:0000313" key="10">
    <source>
        <dbReference type="EMBL" id="TIC69437.1"/>
    </source>
</evidence>
<dbReference type="GO" id="GO:0008270">
    <property type="term" value="F:zinc ion binding"/>
    <property type="evidence" value="ECO:0007669"/>
    <property type="project" value="UniProtKB-KW"/>
</dbReference>
<keyword evidence="2 4" id="KW-0863">Zinc-finger</keyword>
<dbReference type="Proteomes" id="UP000307169">
    <property type="component" value="Unassembled WGS sequence"/>
</dbReference>
<dbReference type="EMBL" id="SPRX01000002">
    <property type="protein sequence ID" value="TIC69704.1"/>
    <property type="molecule type" value="Genomic_DNA"/>
</dbReference>
<dbReference type="EMBL" id="SPRW01000006">
    <property type="protein sequence ID" value="TIC69437.1"/>
    <property type="molecule type" value="Genomic_DNA"/>
</dbReference>
<dbReference type="Gene3D" id="4.10.1000.10">
    <property type="entry name" value="Zinc finger, CCCH-type"/>
    <property type="match status" value="1"/>
</dbReference>
<accession>A0A4T0LYT0</accession>
<dbReference type="InterPro" id="IPR000571">
    <property type="entry name" value="Znf_CCCH"/>
</dbReference>
<dbReference type="InterPro" id="IPR036855">
    <property type="entry name" value="Znf_CCCH_sf"/>
</dbReference>
<evidence type="ECO:0000313" key="12">
    <source>
        <dbReference type="EMBL" id="TIC72042.1"/>
    </source>
</evidence>
<evidence type="ECO:0000256" key="4">
    <source>
        <dbReference type="PROSITE-ProRule" id="PRU00723"/>
    </source>
</evidence>
<dbReference type="PROSITE" id="PS50103">
    <property type="entry name" value="ZF_C3H1"/>
    <property type="match status" value="2"/>
</dbReference>
<dbReference type="InterPro" id="IPR045072">
    <property type="entry name" value="MKRN-like"/>
</dbReference>
<evidence type="ECO:0000313" key="16">
    <source>
        <dbReference type="Proteomes" id="UP000309601"/>
    </source>
</evidence>
<dbReference type="PANTHER" id="PTHR11224:SF10">
    <property type="entry name" value="IP09428P-RELATED"/>
    <property type="match status" value="1"/>
</dbReference>
<dbReference type="EMBL" id="SPRO01000008">
    <property type="protein sequence ID" value="TIC32457.1"/>
    <property type="molecule type" value="Genomic_DNA"/>
</dbReference>
<dbReference type="EMBL" id="SPRH01000005">
    <property type="protein sequence ID" value="TIC04014.1"/>
    <property type="molecule type" value="Genomic_DNA"/>
</dbReference>
<keyword evidence="3 4" id="KW-0862">Zinc</keyword>
<dbReference type="Proteomes" id="UP000310685">
    <property type="component" value="Unassembled WGS sequence"/>
</dbReference>
<evidence type="ECO:0000256" key="3">
    <source>
        <dbReference type="ARBA" id="ARBA00022833"/>
    </source>
</evidence>
<dbReference type="SUPFAM" id="SSF90229">
    <property type="entry name" value="CCCH zinc finger"/>
    <property type="match status" value="1"/>
</dbReference>
<gene>
    <name evidence="11" type="ORF">E3Q01_00240</name>
    <name evidence="10" type="ORF">E3Q02_00861</name>
    <name evidence="12" type="ORF">E3Q03_00140</name>
    <name evidence="9" type="ORF">E3Q10_01170</name>
    <name evidence="8" type="ORF">E3Q17_00751</name>
    <name evidence="7" type="ORF">E3Q22_01233</name>
</gene>
<evidence type="ECO:0000313" key="11">
    <source>
        <dbReference type="EMBL" id="TIC69704.1"/>
    </source>
</evidence>
<dbReference type="SMART" id="SM00356">
    <property type="entry name" value="ZnF_C3H1"/>
    <property type="match status" value="2"/>
</dbReference>
<dbReference type="PANTHER" id="PTHR11224">
    <property type="entry name" value="MAKORIN-RELATED"/>
    <property type="match status" value="1"/>
</dbReference>
<feature type="region of interest" description="Disordered" evidence="5">
    <location>
        <begin position="113"/>
        <end position="138"/>
    </location>
</feature>
<dbReference type="Pfam" id="PF14608">
    <property type="entry name" value="zf-CCCH_2"/>
    <property type="match status" value="1"/>
</dbReference>
<evidence type="ECO:0000256" key="2">
    <source>
        <dbReference type="ARBA" id="ARBA00022771"/>
    </source>
</evidence>
<keyword evidence="1 4" id="KW-0479">Metal-binding</keyword>
<evidence type="ECO:0000256" key="5">
    <source>
        <dbReference type="SAM" id="MobiDB-lite"/>
    </source>
</evidence>
<feature type="zinc finger region" description="C3H1-type" evidence="4">
    <location>
        <begin position="43"/>
        <end position="70"/>
    </location>
</feature>
<feature type="domain" description="C3H1-type" evidence="6">
    <location>
        <begin position="13"/>
        <end position="39"/>
    </location>
</feature>
<evidence type="ECO:0000256" key="1">
    <source>
        <dbReference type="ARBA" id="ARBA00022723"/>
    </source>
</evidence>
<reference evidence="13 14" key="1">
    <citation type="submission" date="2019-03" db="EMBL/GenBank/DDBJ databases">
        <title>Sequencing 25 genomes of Wallemia mellicola.</title>
        <authorList>
            <person name="Gostincar C."/>
        </authorList>
    </citation>
    <scope>NUCLEOTIDE SEQUENCE [LARGE SCALE GENOMIC DNA]</scope>
    <source>
        <strain evidence="8 15">EXF-1262</strain>
        <strain evidence="10 16">EXF-1274</strain>
        <strain evidence="12 13">EXF-1277</strain>
        <strain evidence="7 17">EXF-6152</strain>
        <strain evidence="11 18">EXF-757</strain>
        <strain evidence="9 14">EXF-8738</strain>
    </source>
</reference>
<dbReference type="GO" id="GO:0061630">
    <property type="term" value="F:ubiquitin protein ligase activity"/>
    <property type="evidence" value="ECO:0007669"/>
    <property type="project" value="InterPro"/>
</dbReference>
<evidence type="ECO:0000313" key="13">
    <source>
        <dbReference type="Proteomes" id="UP000305362"/>
    </source>
</evidence>
<sequence>MSSLSSKENGSVTSHVPCKFYKKDQCRAGDDCPFSHSTQAKNKSNIQPCTWYIKGSCRFGHRCALSHVMPGQPQSMDKRNKKEALQLQKDLIKESLNKVDDLLRIPQSTSLNALPTTSLKPESSPVAKPETHQLSQSLSSFQRPSLYYNWRSFSYVDNDDINLDKNETLDDLENGEEFLPSSLDELLTPLERRRKHSSRTSSISSAFTLSPAINTTQQLPTPAMNNMENSTLTLKPHTHEDDATQFDLDLEL</sequence>
<dbReference type="Proteomes" id="UP000305647">
    <property type="component" value="Unassembled WGS sequence"/>
</dbReference>
<dbReference type="EMBL" id="SPRC01000009">
    <property type="protein sequence ID" value="TIB81276.1"/>
    <property type="molecule type" value="Genomic_DNA"/>
</dbReference>
<evidence type="ECO:0000259" key="6">
    <source>
        <dbReference type="PROSITE" id="PS50103"/>
    </source>
</evidence>
<comment type="caution">
    <text evidence="8">The sequence shown here is derived from an EMBL/GenBank/DDBJ whole genome shotgun (WGS) entry which is preliminary data.</text>
</comment>
<evidence type="ECO:0000313" key="7">
    <source>
        <dbReference type="EMBL" id="TIB81276.1"/>
    </source>
</evidence>
<evidence type="ECO:0000313" key="17">
    <source>
        <dbReference type="Proteomes" id="UP000310685"/>
    </source>
</evidence>
<dbReference type="OMA" id="MYYNWRS"/>
<dbReference type="Gene3D" id="2.30.30.1190">
    <property type="match status" value="1"/>
</dbReference>
<dbReference type="Proteomes" id="UP000310708">
    <property type="component" value="Unassembled WGS sequence"/>
</dbReference>
<evidence type="ECO:0000313" key="18">
    <source>
        <dbReference type="Proteomes" id="UP000310708"/>
    </source>
</evidence>
<dbReference type="OrthoDB" id="411372at2759"/>
<feature type="domain" description="C3H1-type" evidence="6">
    <location>
        <begin position="43"/>
        <end position="70"/>
    </location>
</feature>
<dbReference type="Proteomes" id="UP000305362">
    <property type="component" value="Unassembled WGS sequence"/>
</dbReference>
<dbReference type="Proteomes" id="UP000309601">
    <property type="component" value="Unassembled WGS sequence"/>
</dbReference>